<evidence type="ECO:0000259" key="1">
    <source>
        <dbReference type="Pfam" id="PF09346"/>
    </source>
</evidence>
<protein>
    <submittedName>
        <fullName evidence="2">SMI1/KNR4 family protein</fullName>
    </submittedName>
</protein>
<accession>A0A9D1TUI9</accession>
<gene>
    <name evidence="2" type="ORF">H9889_05305</name>
</gene>
<evidence type="ECO:0000313" key="3">
    <source>
        <dbReference type="Proteomes" id="UP000823934"/>
    </source>
</evidence>
<dbReference type="SUPFAM" id="SSF160631">
    <property type="entry name" value="SMI1/KNR4-like"/>
    <property type="match status" value="1"/>
</dbReference>
<dbReference type="InterPro" id="IPR037883">
    <property type="entry name" value="Knr4/Smi1-like_sf"/>
</dbReference>
<proteinExistence type="predicted"/>
<reference evidence="2" key="1">
    <citation type="journal article" date="2021" name="PeerJ">
        <title>Extensive microbial diversity within the chicken gut microbiome revealed by metagenomics and culture.</title>
        <authorList>
            <person name="Gilroy R."/>
            <person name="Ravi A."/>
            <person name="Getino M."/>
            <person name="Pursley I."/>
            <person name="Horton D.L."/>
            <person name="Alikhan N.F."/>
            <person name="Baker D."/>
            <person name="Gharbi K."/>
            <person name="Hall N."/>
            <person name="Watson M."/>
            <person name="Adriaenssens E.M."/>
            <person name="Foster-Nyarko E."/>
            <person name="Jarju S."/>
            <person name="Secka A."/>
            <person name="Antonio M."/>
            <person name="Oren A."/>
            <person name="Chaudhuri R.R."/>
            <person name="La Ragione R."/>
            <person name="Hildebrand F."/>
            <person name="Pallen M.J."/>
        </authorList>
    </citation>
    <scope>NUCLEOTIDE SEQUENCE</scope>
    <source>
        <strain evidence="2">CHK160-9182</strain>
    </source>
</reference>
<dbReference type="Gene3D" id="3.40.1580.10">
    <property type="entry name" value="SMI1/KNR4-like"/>
    <property type="match status" value="1"/>
</dbReference>
<dbReference type="Proteomes" id="UP000823934">
    <property type="component" value="Unassembled WGS sequence"/>
</dbReference>
<dbReference type="InterPro" id="IPR018958">
    <property type="entry name" value="Knr4/Smi1-like_dom"/>
</dbReference>
<sequence>MDQSHLKVVEAEYGVQYPALYHQLCLEGMLETGKYGGDWYMKHYAERIATPTLLFLSHEFELLEDNSLLEMAEYVNKDCLPDHLIGLPFAMNGAGDYYCFVYEKADTAATPFVILLAHDYDGYLYLATTFEDFIFRHFLEALTDLSFFDLEDDRFVVEDALLTSLQAHQKYLLPAYYECLSEVLQRNRAAFIHHYGVDNRHTETLIGFLAKEEYEALLTTHISCEFLSQDIEF</sequence>
<feature type="domain" description="Knr4/Smi1-like" evidence="1">
    <location>
        <begin position="3"/>
        <end position="134"/>
    </location>
</feature>
<reference evidence="2" key="2">
    <citation type="submission" date="2021-04" db="EMBL/GenBank/DDBJ databases">
        <authorList>
            <person name="Gilroy R."/>
        </authorList>
    </citation>
    <scope>NUCLEOTIDE SEQUENCE</scope>
    <source>
        <strain evidence="2">CHK160-9182</strain>
    </source>
</reference>
<dbReference type="AlphaFoldDB" id="A0A9D1TUI9"/>
<comment type="caution">
    <text evidence="2">The sequence shown here is derived from an EMBL/GenBank/DDBJ whole genome shotgun (WGS) entry which is preliminary data.</text>
</comment>
<dbReference type="Pfam" id="PF09346">
    <property type="entry name" value="SMI1_KNR4"/>
    <property type="match status" value="1"/>
</dbReference>
<evidence type="ECO:0000313" key="2">
    <source>
        <dbReference type="EMBL" id="HIW06725.1"/>
    </source>
</evidence>
<dbReference type="EMBL" id="DXHP01000119">
    <property type="protein sequence ID" value="HIW06725.1"/>
    <property type="molecule type" value="Genomic_DNA"/>
</dbReference>
<name>A0A9D1TUI9_9GAMM</name>
<organism evidence="2 3">
    <name type="scientific">Candidatus Ignatzschineria merdigallinarum</name>
    <dbReference type="NCBI Taxonomy" id="2838621"/>
    <lineage>
        <taxon>Bacteria</taxon>
        <taxon>Pseudomonadati</taxon>
        <taxon>Pseudomonadota</taxon>
        <taxon>Gammaproteobacteria</taxon>
        <taxon>Cardiobacteriales</taxon>
        <taxon>Ignatzschineriaceae</taxon>
        <taxon>Ignatzschineria</taxon>
    </lineage>
</organism>